<protein>
    <submittedName>
        <fullName evidence="3">EAL domain, c-di-GMP-specific phosphodiesterase class I (Or its enzymatically inactive variant)</fullName>
    </submittedName>
</protein>
<dbReference type="SMART" id="SM00052">
    <property type="entry name" value="EAL"/>
    <property type="match status" value="1"/>
</dbReference>
<feature type="region of interest" description="Disordered" evidence="1">
    <location>
        <begin position="1"/>
        <end position="22"/>
    </location>
</feature>
<evidence type="ECO:0000259" key="2">
    <source>
        <dbReference type="PROSITE" id="PS50883"/>
    </source>
</evidence>
<dbReference type="PANTHER" id="PTHR33121">
    <property type="entry name" value="CYCLIC DI-GMP PHOSPHODIESTERASE PDEF"/>
    <property type="match status" value="1"/>
</dbReference>
<keyword evidence="4" id="KW-1185">Reference proteome</keyword>
<dbReference type="CDD" id="cd01948">
    <property type="entry name" value="EAL"/>
    <property type="match status" value="1"/>
</dbReference>
<dbReference type="PROSITE" id="PS50883">
    <property type="entry name" value="EAL"/>
    <property type="match status" value="1"/>
</dbReference>
<sequence length="279" mass="31233">MTARQPRHYAPDDSTESPLSVATDARDRDVLRLVERAIDTRAVLLAYQPVVPARRQDQPAMYEGLVRLLDPTGRMIPARDFIASVETHELGRRLDCLSLDLGLRTLSRHSNLRIAINMSARSIGYPDWVGRLESALDADSTLGERLVLEITESSAILMPDLVRVFMRSLQDRGVSFALDDFGSGFTSLRHLKDLYFDVLKIDGTYVREIAANPDNQVVVKALLSIGRHFEMLTVAEAVETAEDARYLARIGVDCMQGYHFGAPTVRPDWDARDRRHAAG</sequence>
<evidence type="ECO:0000313" key="4">
    <source>
        <dbReference type="Proteomes" id="UP000198885"/>
    </source>
</evidence>
<dbReference type="RefSeq" id="WP_092688619.1">
    <property type="nucleotide sequence ID" value="NZ_FOGU01000002.1"/>
</dbReference>
<reference evidence="3 4" key="1">
    <citation type="submission" date="2016-10" db="EMBL/GenBank/DDBJ databases">
        <authorList>
            <person name="de Groot N.N."/>
        </authorList>
    </citation>
    <scope>NUCLEOTIDE SEQUENCE [LARGE SCALE GENOMIC DNA]</scope>
    <source>
        <strain evidence="3 4">DSM 23042</strain>
    </source>
</reference>
<accession>A0A1H9R689</accession>
<proteinExistence type="predicted"/>
<dbReference type="STRING" id="641238.SAMN04490244_102139"/>
<dbReference type="AlphaFoldDB" id="A0A1H9R689"/>
<gene>
    <name evidence="3" type="ORF">SAMN04490244_102139</name>
</gene>
<organism evidence="3 4">
    <name type="scientific">Tranquillimonas rosea</name>
    <dbReference type="NCBI Taxonomy" id="641238"/>
    <lineage>
        <taxon>Bacteria</taxon>
        <taxon>Pseudomonadati</taxon>
        <taxon>Pseudomonadota</taxon>
        <taxon>Alphaproteobacteria</taxon>
        <taxon>Rhodobacterales</taxon>
        <taxon>Roseobacteraceae</taxon>
        <taxon>Tranquillimonas</taxon>
    </lineage>
</organism>
<dbReference type="OrthoDB" id="23692at2"/>
<dbReference type="Proteomes" id="UP000198885">
    <property type="component" value="Unassembled WGS sequence"/>
</dbReference>
<dbReference type="Gene3D" id="3.20.20.450">
    <property type="entry name" value="EAL domain"/>
    <property type="match status" value="1"/>
</dbReference>
<evidence type="ECO:0000313" key="3">
    <source>
        <dbReference type="EMBL" id="SER68045.1"/>
    </source>
</evidence>
<evidence type="ECO:0000256" key="1">
    <source>
        <dbReference type="SAM" id="MobiDB-lite"/>
    </source>
</evidence>
<dbReference type="GO" id="GO:0071111">
    <property type="term" value="F:cyclic-guanylate-specific phosphodiesterase activity"/>
    <property type="evidence" value="ECO:0007669"/>
    <property type="project" value="InterPro"/>
</dbReference>
<dbReference type="SUPFAM" id="SSF141868">
    <property type="entry name" value="EAL domain-like"/>
    <property type="match status" value="1"/>
</dbReference>
<dbReference type="InterPro" id="IPR035919">
    <property type="entry name" value="EAL_sf"/>
</dbReference>
<dbReference type="EMBL" id="FOGU01000002">
    <property type="protein sequence ID" value="SER68045.1"/>
    <property type="molecule type" value="Genomic_DNA"/>
</dbReference>
<dbReference type="PANTHER" id="PTHR33121:SF79">
    <property type="entry name" value="CYCLIC DI-GMP PHOSPHODIESTERASE PDED-RELATED"/>
    <property type="match status" value="1"/>
</dbReference>
<dbReference type="Pfam" id="PF00563">
    <property type="entry name" value="EAL"/>
    <property type="match status" value="1"/>
</dbReference>
<feature type="domain" description="EAL" evidence="2">
    <location>
        <begin position="27"/>
        <end position="277"/>
    </location>
</feature>
<name>A0A1H9R689_9RHOB</name>
<dbReference type="InterPro" id="IPR050706">
    <property type="entry name" value="Cyclic-di-GMP_PDE-like"/>
</dbReference>
<dbReference type="InterPro" id="IPR001633">
    <property type="entry name" value="EAL_dom"/>
</dbReference>